<dbReference type="SUPFAM" id="SSF54106">
    <property type="entry name" value="LysM domain"/>
    <property type="match status" value="1"/>
</dbReference>
<comment type="caution">
    <text evidence="3">The sequence shown here is derived from an EMBL/GenBank/DDBJ whole genome shotgun (WGS) entry which is preliminary data.</text>
</comment>
<dbReference type="CDD" id="cd00118">
    <property type="entry name" value="LysM"/>
    <property type="match status" value="1"/>
</dbReference>
<dbReference type="Pfam" id="PF01476">
    <property type="entry name" value="LysM"/>
    <property type="match status" value="1"/>
</dbReference>
<reference evidence="3" key="2">
    <citation type="submission" date="2020-09" db="EMBL/GenBank/DDBJ databases">
        <authorList>
            <person name="Sun Q."/>
            <person name="Zhou Y."/>
        </authorList>
    </citation>
    <scope>NUCLEOTIDE SEQUENCE</scope>
    <source>
        <strain evidence="3">CGMCC 4.7308</strain>
    </source>
</reference>
<dbReference type="PROSITE" id="PS51782">
    <property type="entry name" value="LYSM"/>
    <property type="match status" value="1"/>
</dbReference>
<feature type="compositionally biased region" description="Basic and acidic residues" evidence="1">
    <location>
        <begin position="1"/>
        <end position="11"/>
    </location>
</feature>
<gene>
    <name evidence="3" type="ORF">GCM10011594_36140</name>
</gene>
<evidence type="ECO:0000313" key="3">
    <source>
        <dbReference type="EMBL" id="GGM12991.1"/>
    </source>
</evidence>
<dbReference type="InterPro" id="IPR018392">
    <property type="entry name" value="LysM"/>
</dbReference>
<dbReference type="SMART" id="SM00257">
    <property type="entry name" value="LysM"/>
    <property type="match status" value="1"/>
</dbReference>
<evidence type="ECO:0000256" key="1">
    <source>
        <dbReference type="SAM" id="MobiDB-lite"/>
    </source>
</evidence>
<protein>
    <recommendedName>
        <fullName evidence="2">LysM domain-containing protein</fullName>
    </recommendedName>
</protein>
<organism evidence="3 4">
    <name type="scientific">Nakamurella endophytica</name>
    <dbReference type="NCBI Taxonomy" id="1748367"/>
    <lineage>
        <taxon>Bacteria</taxon>
        <taxon>Bacillati</taxon>
        <taxon>Actinomycetota</taxon>
        <taxon>Actinomycetes</taxon>
        <taxon>Nakamurellales</taxon>
        <taxon>Nakamurellaceae</taxon>
        <taxon>Nakamurella</taxon>
    </lineage>
</organism>
<reference evidence="3" key="1">
    <citation type="journal article" date="2014" name="Int. J. Syst. Evol. Microbiol.">
        <title>Complete genome sequence of Corynebacterium casei LMG S-19264T (=DSM 44701T), isolated from a smear-ripened cheese.</title>
        <authorList>
            <consortium name="US DOE Joint Genome Institute (JGI-PGF)"/>
            <person name="Walter F."/>
            <person name="Albersmeier A."/>
            <person name="Kalinowski J."/>
            <person name="Ruckert C."/>
        </authorList>
    </citation>
    <scope>NUCLEOTIDE SEQUENCE</scope>
    <source>
        <strain evidence="3">CGMCC 4.7308</strain>
    </source>
</reference>
<dbReference type="EMBL" id="BMNA01000011">
    <property type="protein sequence ID" value="GGM12991.1"/>
    <property type="molecule type" value="Genomic_DNA"/>
</dbReference>
<proteinExistence type="predicted"/>
<feature type="domain" description="LysM" evidence="2">
    <location>
        <begin position="135"/>
        <end position="184"/>
    </location>
</feature>
<dbReference type="AlphaFoldDB" id="A0A917T834"/>
<dbReference type="Proteomes" id="UP000655208">
    <property type="component" value="Unassembled WGS sequence"/>
</dbReference>
<feature type="compositionally biased region" description="Basic and acidic residues" evidence="1">
    <location>
        <begin position="30"/>
        <end position="41"/>
    </location>
</feature>
<accession>A0A917T834</accession>
<dbReference type="Gene3D" id="3.10.350.10">
    <property type="entry name" value="LysM domain"/>
    <property type="match status" value="1"/>
</dbReference>
<evidence type="ECO:0000259" key="2">
    <source>
        <dbReference type="PROSITE" id="PS51782"/>
    </source>
</evidence>
<feature type="region of interest" description="Disordered" evidence="1">
    <location>
        <begin position="1"/>
        <end position="58"/>
    </location>
</feature>
<evidence type="ECO:0000313" key="4">
    <source>
        <dbReference type="Proteomes" id="UP000655208"/>
    </source>
</evidence>
<dbReference type="InterPro" id="IPR036779">
    <property type="entry name" value="LysM_dom_sf"/>
</dbReference>
<name>A0A917T834_9ACTN</name>
<keyword evidence="4" id="KW-1185">Reference proteome</keyword>
<sequence>MSLATADRRYEQPIAPRSVTDCETTTARPVPDRDRTHRRAGDVSGAPDMVPRTEAGRRAVRRRARAVARTRPAIALVPLLGLPRAVRSADGGVGRAPAQRTPRWLRLTATAVVALSLTVVVVRLCDSGSAPTHVRSIHVERGDTLWSIATDAQPGTDPRPVIEDIRRINRLTGDDIRAGQVLEVPVAAAA</sequence>